<sequence>MSKFVIHGGNRLQGEIRVGGAKNAVLPILAATVLSGKVSILTDCPNLKDVHTMIEILRSIGCRISFEDAVITIDTSTLSSYEVPEGLVREMRSSIFLMGPILGRCGKIKISYPGGCEIGPRPIDLHIKALEALGVKITEAHGFLECEVLGLKGCEIHLDYPSVGATENAILAAILAEGTTRIINAAKEPEIVDLQDFLQKMGAKIHGAGTSEIIIEGVKELREAEHRIMPDRIVTGTILAAGAATGGDILVTNAIASHVHPIISKLKECGCLILEKGDTLKLKAPERIRAVDTVKTLPYPGFPTDMQAQFMALMTVARGTSFFTETIFENRYKHVDELTRMGAKIKIDGRVAVIKGVKKLTGARVFAKDLRGGAALVIAGLIAEGITTVEDIVHIERGYEQFDKMLEQLGANIYKIK</sequence>
<feature type="binding site" evidence="12">
    <location>
        <begin position="121"/>
        <end position="125"/>
    </location>
    <ligand>
        <name>UDP-N-acetyl-alpha-D-glucosamine</name>
        <dbReference type="ChEBI" id="CHEBI:57705"/>
    </ligand>
</feature>
<keyword evidence="15" id="KW-1185">Reference proteome</keyword>
<keyword evidence="3 12" id="KW-0963">Cytoplasm</keyword>
<dbReference type="EC" id="2.5.1.7" evidence="12"/>
<dbReference type="HAMAP" id="MF_00111">
    <property type="entry name" value="MurA"/>
    <property type="match status" value="1"/>
</dbReference>
<feature type="modified residue" description="2-(S-cysteinyl)pyruvic acid O-phosphothioketal" evidence="12">
    <location>
        <position position="116"/>
    </location>
</feature>
<evidence type="ECO:0000256" key="2">
    <source>
        <dbReference type="ARBA" id="ARBA00004752"/>
    </source>
</evidence>
<feature type="domain" description="Enolpyruvate transferase" evidence="13">
    <location>
        <begin position="7"/>
        <end position="404"/>
    </location>
</feature>
<dbReference type="GO" id="GO:0071555">
    <property type="term" value="P:cell wall organization"/>
    <property type="evidence" value="ECO:0007669"/>
    <property type="project" value="UniProtKB-KW"/>
</dbReference>
<reference evidence="14 15" key="1">
    <citation type="submission" date="2020-08" db="EMBL/GenBank/DDBJ databases">
        <title>Genomic Encyclopedia of Type Strains, Phase IV (KMG-IV): sequencing the most valuable type-strain genomes for metagenomic binning, comparative biology and taxonomic classification.</title>
        <authorList>
            <person name="Goeker M."/>
        </authorList>
    </citation>
    <scope>NUCLEOTIDE SEQUENCE [LARGE SCALE GENOMIC DNA]</scope>
    <source>
        <strain evidence="14 15">DSM 103526</strain>
    </source>
</reference>
<evidence type="ECO:0000256" key="11">
    <source>
        <dbReference type="ARBA" id="ARBA00047527"/>
    </source>
</evidence>
<feature type="binding site" evidence="12">
    <location>
        <position position="327"/>
    </location>
    <ligand>
        <name>UDP-N-acetyl-alpha-D-glucosamine</name>
        <dbReference type="ChEBI" id="CHEBI:57705"/>
    </ligand>
</feature>
<keyword evidence="4 12" id="KW-0132">Cell division</keyword>
<keyword evidence="7 12" id="KW-0573">Peptidoglycan synthesis</keyword>
<dbReference type="RefSeq" id="WP_184311523.1">
    <property type="nucleotide sequence ID" value="NZ_JACHEN010000019.1"/>
</dbReference>
<comment type="similarity">
    <text evidence="10 12">Belongs to the EPSP synthase family. MurA subfamily.</text>
</comment>
<evidence type="ECO:0000256" key="10">
    <source>
        <dbReference type="ARBA" id="ARBA00038367"/>
    </source>
</evidence>
<dbReference type="Gene3D" id="3.65.10.10">
    <property type="entry name" value="Enolpyruvate transferase domain"/>
    <property type="match status" value="2"/>
</dbReference>
<keyword evidence="8 12" id="KW-0131">Cell cycle</keyword>
<comment type="caution">
    <text evidence="14">The sequence shown here is derived from an EMBL/GenBank/DDBJ whole genome shotgun (WGS) entry which is preliminary data.</text>
</comment>
<dbReference type="InterPro" id="IPR013792">
    <property type="entry name" value="RNA3'P_cycl/enolpyr_Trfase_a/b"/>
</dbReference>
<comment type="function">
    <text evidence="12">Cell wall formation. Adds enolpyruvyl to UDP-N-acetylglucosamine.</text>
</comment>
<evidence type="ECO:0000256" key="8">
    <source>
        <dbReference type="ARBA" id="ARBA00023306"/>
    </source>
</evidence>
<comment type="subcellular location">
    <subcellularLocation>
        <location evidence="1 12">Cytoplasm</location>
    </subcellularLocation>
</comment>
<evidence type="ECO:0000313" key="14">
    <source>
        <dbReference type="EMBL" id="MBB6217004.1"/>
    </source>
</evidence>
<comment type="pathway">
    <text evidence="2 12">Cell wall biogenesis; peptidoglycan biosynthesis.</text>
</comment>
<feature type="active site" description="Proton donor" evidence="12">
    <location>
        <position position="116"/>
    </location>
</feature>
<feature type="binding site" evidence="12">
    <location>
        <begin position="22"/>
        <end position="23"/>
    </location>
    <ligand>
        <name>phosphoenolpyruvate</name>
        <dbReference type="ChEBI" id="CHEBI:58702"/>
    </ligand>
</feature>
<dbReference type="GO" id="GO:0009252">
    <property type="term" value="P:peptidoglycan biosynthetic process"/>
    <property type="evidence" value="ECO:0007669"/>
    <property type="project" value="UniProtKB-UniRule"/>
</dbReference>
<dbReference type="Pfam" id="PF00275">
    <property type="entry name" value="EPSP_synthase"/>
    <property type="match status" value="1"/>
</dbReference>
<dbReference type="NCBIfam" id="TIGR01072">
    <property type="entry name" value="murA"/>
    <property type="match status" value="1"/>
</dbReference>
<dbReference type="UniPathway" id="UPA00219"/>
<feature type="binding site" evidence="12">
    <location>
        <position position="92"/>
    </location>
    <ligand>
        <name>UDP-N-acetyl-alpha-D-glucosamine</name>
        <dbReference type="ChEBI" id="CHEBI:57705"/>
    </ligand>
</feature>
<keyword evidence="12" id="KW-0670">Pyruvate</keyword>
<dbReference type="CDD" id="cd01555">
    <property type="entry name" value="UdpNAET"/>
    <property type="match status" value="1"/>
</dbReference>
<dbReference type="AlphaFoldDB" id="A0A841KTG7"/>
<proteinExistence type="inferred from homology"/>
<evidence type="ECO:0000256" key="7">
    <source>
        <dbReference type="ARBA" id="ARBA00022984"/>
    </source>
</evidence>
<feature type="binding site" evidence="12">
    <location>
        <position position="305"/>
    </location>
    <ligand>
        <name>UDP-N-acetyl-alpha-D-glucosamine</name>
        <dbReference type="ChEBI" id="CHEBI:57705"/>
    </ligand>
</feature>
<protein>
    <recommendedName>
        <fullName evidence="12">UDP-N-acetylglucosamine 1-carboxyvinyltransferase</fullName>
        <ecNumber evidence="12">2.5.1.7</ecNumber>
    </recommendedName>
    <alternativeName>
        <fullName evidence="12">Enoylpyruvate transferase</fullName>
    </alternativeName>
    <alternativeName>
        <fullName evidence="12">UDP-N-acetylglucosamine enolpyruvyl transferase</fullName>
        <shortName evidence="12">EPT</shortName>
    </alternativeName>
</protein>
<evidence type="ECO:0000256" key="5">
    <source>
        <dbReference type="ARBA" id="ARBA00022679"/>
    </source>
</evidence>
<evidence type="ECO:0000256" key="4">
    <source>
        <dbReference type="ARBA" id="ARBA00022618"/>
    </source>
</evidence>
<dbReference type="PANTHER" id="PTHR43783">
    <property type="entry name" value="UDP-N-ACETYLGLUCOSAMINE 1-CARBOXYVINYLTRANSFERASE"/>
    <property type="match status" value="1"/>
</dbReference>
<dbReference type="SUPFAM" id="SSF55205">
    <property type="entry name" value="EPT/RTPC-like"/>
    <property type="match status" value="1"/>
</dbReference>
<keyword evidence="9 12" id="KW-0961">Cell wall biogenesis/degradation</keyword>
<dbReference type="GO" id="GO:0008360">
    <property type="term" value="P:regulation of cell shape"/>
    <property type="evidence" value="ECO:0007669"/>
    <property type="project" value="UniProtKB-KW"/>
</dbReference>
<dbReference type="EMBL" id="JACHEN010000019">
    <property type="protein sequence ID" value="MBB6217004.1"/>
    <property type="molecule type" value="Genomic_DNA"/>
</dbReference>
<dbReference type="GO" id="GO:0019277">
    <property type="term" value="P:UDP-N-acetylgalactosamine biosynthetic process"/>
    <property type="evidence" value="ECO:0007669"/>
    <property type="project" value="InterPro"/>
</dbReference>
<keyword evidence="5 12" id="KW-0808">Transferase</keyword>
<evidence type="ECO:0000256" key="3">
    <source>
        <dbReference type="ARBA" id="ARBA00022490"/>
    </source>
</evidence>
<dbReference type="InterPro" id="IPR001986">
    <property type="entry name" value="Enolpyruvate_Tfrase_dom"/>
</dbReference>
<comment type="catalytic activity">
    <reaction evidence="11 12">
        <text>phosphoenolpyruvate + UDP-N-acetyl-alpha-D-glucosamine = UDP-N-acetyl-3-O-(1-carboxyvinyl)-alpha-D-glucosamine + phosphate</text>
        <dbReference type="Rhea" id="RHEA:18681"/>
        <dbReference type="ChEBI" id="CHEBI:43474"/>
        <dbReference type="ChEBI" id="CHEBI:57705"/>
        <dbReference type="ChEBI" id="CHEBI:58702"/>
        <dbReference type="ChEBI" id="CHEBI:68483"/>
        <dbReference type="EC" id="2.5.1.7"/>
    </reaction>
</comment>
<dbReference type="GO" id="GO:0005737">
    <property type="term" value="C:cytoplasm"/>
    <property type="evidence" value="ECO:0007669"/>
    <property type="project" value="UniProtKB-SubCell"/>
</dbReference>
<dbReference type="InterPro" id="IPR050068">
    <property type="entry name" value="MurA_subfamily"/>
</dbReference>
<organism evidence="14 15">
    <name type="scientific">Anaerosolibacter carboniphilus</name>
    <dbReference type="NCBI Taxonomy" id="1417629"/>
    <lineage>
        <taxon>Bacteria</taxon>
        <taxon>Bacillati</taxon>
        <taxon>Bacillota</taxon>
        <taxon>Clostridia</taxon>
        <taxon>Peptostreptococcales</taxon>
        <taxon>Thermotaleaceae</taxon>
        <taxon>Anaerosolibacter</taxon>
    </lineage>
</organism>
<dbReference type="InterPro" id="IPR036968">
    <property type="entry name" value="Enolpyruvate_Tfrase_sf"/>
</dbReference>
<evidence type="ECO:0000256" key="12">
    <source>
        <dbReference type="HAMAP-Rule" id="MF_00111"/>
    </source>
</evidence>
<comment type="caution">
    <text evidence="12">Lacks conserved residue(s) required for the propagation of feature annotation.</text>
</comment>
<gene>
    <name evidence="12" type="primary">murA</name>
    <name evidence="14" type="ORF">HNQ80_003109</name>
</gene>
<dbReference type="GO" id="GO:0008760">
    <property type="term" value="F:UDP-N-acetylglucosamine 1-carboxyvinyltransferase activity"/>
    <property type="evidence" value="ECO:0007669"/>
    <property type="project" value="UniProtKB-UniRule"/>
</dbReference>
<evidence type="ECO:0000256" key="1">
    <source>
        <dbReference type="ARBA" id="ARBA00004496"/>
    </source>
</evidence>
<evidence type="ECO:0000256" key="6">
    <source>
        <dbReference type="ARBA" id="ARBA00022960"/>
    </source>
</evidence>
<dbReference type="GO" id="GO:0051301">
    <property type="term" value="P:cell division"/>
    <property type="evidence" value="ECO:0007669"/>
    <property type="project" value="UniProtKB-KW"/>
</dbReference>
<evidence type="ECO:0000259" key="13">
    <source>
        <dbReference type="Pfam" id="PF00275"/>
    </source>
</evidence>
<accession>A0A841KTG7</accession>
<dbReference type="PANTHER" id="PTHR43783:SF1">
    <property type="entry name" value="UDP-N-ACETYLGLUCOSAMINE 1-CARBOXYVINYLTRANSFERASE"/>
    <property type="match status" value="1"/>
</dbReference>
<name>A0A841KTG7_9FIRM</name>
<dbReference type="InterPro" id="IPR005750">
    <property type="entry name" value="UDP_GlcNAc_COvinyl_MurA"/>
</dbReference>
<dbReference type="Proteomes" id="UP000579281">
    <property type="component" value="Unassembled WGS sequence"/>
</dbReference>
<dbReference type="NCBIfam" id="NF006873">
    <property type="entry name" value="PRK09369.1"/>
    <property type="match status" value="1"/>
</dbReference>
<evidence type="ECO:0000313" key="15">
    <source>
        <dbReference type="Proteomes" id="UP000579281"/>
    </source>
</evidence>
<keyword evidence="6 12" id="KW-0133">Cell shape</keyword>
<evidence type="ECO:0000256" key="9">
    <source>
        <dbReference type="ARBA" id="ARBA00023316"/>
    </source>
</evidence>